<dbReference type="Pfam" id="PF00749">
    <property type="entry name" value="tRNA-synt_1c"/>
    <property type="match status" value="1"/>
</dbReference>
<dbReference type="GO" id="GO:0005524">
    <property type="term" value="F:ATP binding"/>
    <property type="evidence" value="ECO:0007669"/>
    <property type="project" value="UniProtKB-UniRule"/>
</dbReference>
<comment type="subunit">
    <text evidence="3 10">Monomer.</text>
</comment>
<dbReference type="GO" id="GO:0008270">
    <property type="term" value="F:zinc ion binding"/>
    <property type="evidence" value="ECO:0007669"/>
    <property type="project" value="InterPro"/>
</dbReference>
<comment type="function">
    <text evidence="10">Catalyzes the attachment of glutamate to tRNA(Glu) in a two-step reaction: glutamate is first activated by ATP to form Glu-AMP and then transferred to the acceptor end of tRNA(Glu).</text>
</comment>
<dbReference type="SUPFAM" id="SSF52374">
    <property type="entry name" value="Nucleotidylyl transferase"/>
    <property type="match status" value="1"/>
</dbReference>
<dbReference type="Gene3D" id="1.10.10.350">
    <property type="match status" value="1"/>
</dbReference>
<reference evidence="13 14" key="1">
    <citation type="journal article" date="2016" name="Nat. Commun.">
        <title>Thousands of microbial genomes shed light on interconnected biogeochemical processes in an aquifer system.</title>
        <authorList>
            <person name="Anantharaman K."/>
            <person name="Brown C.T."/>
            <person name="Hug L.A."/>
            <person name="Sharon I."/>
            <person name="Castelle C.J."/>
            <person name="Probst A.J."/>
            <person name="Thomas B.C."/>
            <person name="Singh A."/>
            <person name="Wilkins M.J."/>
            <person name="Karaoz U."/>
            <person name="Brodie E.L."/>
            <person name="Williams K.H."/>
            <person name="Hubbard S.S."/>
            <person name="Banfield J.F."/>
        </authorList>
    </citation>
    <scope>NUCLEOTIDE SEQUENCE [LARGE SCALE GENOMIC DNA]</scope>
</reference>
<dbReference type="Gene3D" id="3.40.50.620">
    <property type="entry name" value="HUPs"/>
    <property type="match status" value="1"/>
</dbReference>
<keyword evidence="4 10" id="KW-0963">Cytoplasm</keyword>
<dbReference type="PROSITE" id="PS00178">
    <property type="entry name" value="AA_TRNA_LIGASE_I"/>
    <property type="match status" value="1"/>
</dbReference>
<feature type="short sequence motif" description="'KMSKS' region" evidence="10">
    <location>
        <begin position="237"/>
        <end position="241"/>
    </location>
</feature>
<dbReference type="InterPro" id="IPR020058">
    <property type="entry name" value="Glu/Gln-tRNA-synth_Ib_cat-dom"/>
</dbReference>
<evidence type="ECO:0000256" key="2">
    <source>
        <dbReference type="ARBA" id="ARBA00007894"/>
    </source>
</evidence>
<dbReference type="EC" id="6.1.1.17" evidence="10"/>
<dbReference type="InterPro" id="IPR020751">
    <property type="entry name" value="aa-tRNA-synth_I_codon-bd_sub2"/>
</dbReference>
<dbReference type="PRINTS" id="PR00987">
    <property type="entry name" value="TRNASYNTHGLU"/>
</dbReference>
<dbReference type="HAMAP" id="MF_00022">
    <property type="entry name" value="Glu_tRNA_synth_type1"/>
    <property type="match status" value="1"/>
</dbReference>
<dbReference type="AlphaFoldDB" id="A0A1G2A9Z2"/>
<comment type="caution">
    <text evidence="13">The sequence shown here is derived from an EMBL/GenBank/DDBJ whole genome shotgun (WGS) entry which is preliminary data.</text>
</comment>
<dbReference type="FunFam" id="3.40.50.620:FF:000007">
    <property type="entry name" value="Glutamate--tRNA ligase"/>
    <property type="match status" value="1"/>
</dbReference>
<keyword evidence="8 10" id="KW-0648">Protein biosynthesis</keyword>
<evidence type="ECO:0000256" key="3">
    <source>
        <dbReference type="ARBA" id="ARBA00011245"/>
    </source>
</evidence>
<sequence>MIVTRFAPSPTGEPHIGNIRTALFAWMFAKKNGGEFFVRIEDTDKSREIPGAVQAIVESLEWLGLNYDKNLIFQSERLKIYKSYADKLVKSGWAYTCTCSEERLAQLREEQIKRKEPPMYDGNCRNKNIFRNAGTKNCVVRLKIPKDGATEFTDIVRGAVRFENKLIDDQVILKSDGYPTYHLANVVDDYEMVVTHVIRGEDWLSSTPKHLLIYKYLGLQPPVFAHLPMILGKDKSKLSKRHGAMPVLEYKRAGFLADAFLNYIALLGWHPVENPDCREAGREMLSRKEIIEQFSLERVQKSGAVFDPEKLTWMNGMYMRKLSRAELFEILQRFGAQYDESAKFVLEKIPEKNMDRAIGLVQERMRTLMDFAPLARFIIDLPEYDADMLIYKSADLTLARQALTALKKILEVIPEQNFTSDRIENDVSSLITEEKLSIGAVFHPLRIALTGLKDSPGPVETATALGKAESLRRITHALQKIR</sequence>
<dbReference type="GO" id="GO:0005737">
    <property type="term" value="C:cytoplasm"/>
    <property type="evidence" value="ECO:0007669"/>
    <property type="project" value="UniProtKB-SubCell"/>
</dbReference>
<comment type="subcellular location">
    <subcellularLocation>
        <location evidence="1 10">Cytoplasm</location>
    </subcellularLocation>
</comment>
<dbReference type="Proteomes" id="UP000178315">
    <property type="component" value="Unassembled WGS sequence"/>
</dbReference>
<dbReference type="GO" id="GO:0004818">
    <property type="term" value="F:glutamate-tRNA ligase activity"/>
    <property type="evidence" value="ECO:0007669"/>
    <property type="project" value="UniProtKB-UniRule"/>
</dbReference>
<feature type="domain" description="Glutamyl/glutaminyl-tRNA synthetase class Ib catalytic" evidence="11">
    <location>
        <begin position="2"/>
        <end position="313"/>
    </location>
</feature>
<gene>
    <name evidence="10" type="primary">gltX</name>
    <name evidence="13" type="ORF">A3H61_04955</name>
</gene>
<dbReference type="InterPro" id="IPR000924">
    <property type="entry name" value="Glu/Gln-tRNA-synth"/>
</dbReference>
<evidence type="ECO:0000256" key="6">
    <source>
        <dbReference type="ARBA" id="ARBA00022741"/>
    </source>
</evidence>
<dbReference type="GO" id="GO:0000049">
    <property type="term" value="F:tRNA binding"/>
    <property type="evidence" value="ECO:0007669"/>
    <property type="project" value="InterPro"/>
</dbReference>
<dbReference type="PANTHER" id="PTHR43311">
    <property type="entry name" value="GLUTAMATE--TRNA LIGASE"/>
    <property type="match status" value="1"/>
</dbReference>
<evidence type="ECO:0000256" key="10">
    <source>
        <dbReference type="HAMAP-Rule" id="MF_00022"/>
    </source>
</evidence>
<dbReference type="InterPro" id="IPR001412">
    <property type="entry name" value="aa-tRNA-synth_I_CS"/>
</dbReference>
<keyword evidence="5 10" id="KW-0436">Ligase</keyword>
<dbReference type="InterPro" id="IPR014729">
    <property type="entry name" value="Rossmann-like_a/b/a_fold"/>
</dbReference>
<comment type="caution">
    <text evidence="10">Lacks conserved residue(s) required for the propagation of feature annotation.</text>
</comment>
<dbReference type="InterPro" id="IPR045462">
    <property type="entry name" value="aa-tRNA-synth_I_cd-bd"/>
</dbReference>
<proteinExistence type="inferred from homology"/>
<evidence type="ECO:0000313" key="13">
    <source>
        <dbReference type="EMBL" id="OGY73469.1"/>
    </source>
</evidence>
<organism evidence="13 14">
    <name type="scientific">Candidatus Jacksonbacteria bacterium RIFCSPLOWO2_02_FULL_44_20</name>
    <dbReference type="NCBI Taxonomy" id="1798460"/>
    <lineage>
        <taxon>Bacteria</taxon>
        <taxon>Candidatus Jacksoniibacteriota</taxon>
    </lineage>
</organism>
<evidence type="ECO:0000313" key="14">
    <source>
        <dbReference type="Proteomes" id="UP000178315"/>
    </source>
</evidence>
<accession>A0A1G2A9Z2</accession>
<keyword evidence="6 10" id="KW-0547">Nucleotide-binding</keyword>
<keyword evidence="7 10" id="KW-0067">ATP-binding</keyword>
<comment type="similarity">
    <text evidence="2 10">Belongs to the class-I aminoacyl-tRNA synthetase family. Glutamate--tRNA ligase type 1 subfamily.</text>
</comment>
<dbReference type="CDD" id="cd00808">
    <property type="entry name" value="GluRS_core"/>
    <property type="match status" value="1"/>
</dbReference>
<dbReference type="EMBL" id="MHJU01000012">
    <property type="protein sequence ID" value="OGY73469.1"/>
    <property type="molecule type" value="Genomic_DNA"/>
</dbReference>
<dbReference type="InterPro" id="IPR049940">
    <property type="entry name" value="GluQ/Sye"/>
</dbReference>
<dbReference type="InterPro" id="IPR008925">
    <property type="entry name" value="aa_tRNA-synth_I_cd-bd_sf"/>
</dbReference>
<evidence type="ECO:0000259" key="11">
    <source>
        <dbReference type="Pfam" id="PF00749"/>
    </source>
</evidence>
<name>A0A1G2A9Z2_9BACT</name>
<feature type="domain" description="Aminoacyl-tRNA synthetase class I anticodon-binding" evidence="12">
    <location>
        <begin position="349"/>
        <end position="478"/>
    </location>
</feature>
<feature type="binding site" evidence="10">
    <location>
        <position position="240"/>
    </location>
    <ligand>
        <name>ATP</name>
        <dbReference type="ChEBI" id="CHEBI:30616"/>
    </ligand>
</feature>
<keyword evidence="9 10" id="KW-0030">Aminoacyl-tRNA synthetase</keyword>
<evidence type="ECO:0000256" key="1">
    <source>
        <dbReference type="ARBA" id="ARBA00004496"/>
    </source>
</evidence>
<evidence type="ECO:0000259" key="12">
    <source>
        <dbReference type="Pfam" id="PF19269"/>
    </source>
</evidence>
<dbReference type="Pfam" id="PF19269">
    <property type="entry name" value="Anticodon_2"/>
    <property type="match status" value="1"/>
</dbReference>
<dbReference type="PANTHER" id="PTHR43311:SF2">
    <property type="entry name" value="GLUTAMATE--TRNA LIGASE, MITOCHONDRIAL-RELATED"/>
    <property type="match status" value="1"/>
</dbReference>
<protein>
    <recommendedName>
        <fullName evidence="10">Glutamate--tRNA ligase</fullName>
        <ecNumber evidence="10">6.1.1.17</ecNumber>
    </recommendedName>
    <alternativeName>
        <fullName evidence="10">Glutamyl-tRNA synthetase</fullName>
        <shortName evidence="10">GluRS</shortName>
    </alternativeName>
</protein>
<dbReference type="NCBIfam" id="TIGR00464">
    <property type="entry name" value="gltX_bact"/>
    <property type="match status" value="1"/>
</dbReference>
<dbReference type="InterPro" id="IPR004527">
    <property type="entry name" value="Glu-tRNA-ligase_bac/mito"/>
</dbReference>
<comment type="catalytic activity">
    <reaction evidence="10">
        <text>tRNA(Glu) + L-glutamate + ATP = L-glutamyl-tRNA(Glu) + AMP + diphosphate</text>
        <dbReference type="Rhea" id="RHEA:23540"/>
        <dbReference type="Rhea" id="RHEA-COMP:9663"/>
        <dbReference type="Rhea" id="RHEA-COMP:9680"/>
        <dbReference type="ChEBI" id="CHEBI:29985"/>
        <dbReference type="ChEBI" id="CHEBI:30616"/>
        <dbReference type="ChEBI" id="CHEBI:33019"/>
        <dbReference type="ChEBI" id="CHEBI:78442"/>
        <dbReference type="ChEBI" id="CHEBI:78520"/>
        <dbReference type="ChEBI" id="CHEBI:456215"/>
        <dbReference type="EC" id="6.1.1.17"/>
    </reaction>
</comment>
<evidence type="ECO:0000256" key="8">
    <source>
        <dbReference type="ARBA" id="ARBA00022917"/>
    </source>
</evidence>
<dbReference type="InterPro" id="IPR033910">
    <property type="entry name" value="GluRS_core"/>
</dbReference>
<dbReference type="SUPFAM" id="SSF48163">
    <property type="entry name" value="An anticodon-binding domain of class I aminoacyl-tRNA synthetases"/>
    <property type="match status" value="1"/>
</dbReference>
<evidence type="ECO:0000256" key="5">
    <source>
        <dbReference type="ARBA" id="ARBA00022598"/>
    </source>
</evidence>
<feature type="short sequence motif" description="'HIGH' region" evidence="10">
    <location>
        <begin position="8"/>
        <end position="18"/>
    </location>
</feature>
<evidence type="ECO:0000256" key="9">
    <source>
        <dbReference type="ARBA" id="ARBA00023146"/>
    </source>
</evidence>
<evidence type="ECO:0000256" key="4">
    <source>
        <dbReference type="ARBA" id="ARBA00022490"/>
    </source>
</evidence>
<evidence type="ECO:0000256" key="7">
    <source>
        <dbReference type="ARBA" id="ARBA00022840"/>
    </source>
</evidence>
<dbReference type="GO" id="GO:0006424">
    <property type="term" value="P:glutamyl-tRNA aminoacylation"/>
    <property type="evidence" value="ECO:0007669"/>
    <property type="project" value="UniProtKB-UniRule"/>
</dbReference>